<organism evidence="1 2">
    <name type="scientific">Neolecta irregularis (strain DAH-3)</name>
    <dbReference type="NCBI Taxonomy" id="1198029"/>
    <lineage>
        <taxon>Eukaryota</taxon>
        <taxon>Fungi</taxon>
        <taxon>Dikarya</taxon>
        <taxon>Ascomycota</taxon>
        <taxon>Taphrinomycotina</taxon>
        <taxon>Neolectales</taxon>
        <taxon>Neolectaceae</taxon>
        <taxon>Neolecta</taxon>
    </lineage>
</organism>
<dbReference type="AlphaFoldDB" id="A0A1U7LK14"/>
<keyword evidence="2" id="KW-1185">Reference proteome</keyword>
<sequence>MRSIKIAAFDSPNNRKKVYLYSRVDDDSPKCLVQCNCKDFVLPIHYPGTRSARACQTLLE</sequence>
<protein>
    <submittedName>
        <fullName evidence="1">Uncharacterized protein</fullName>
    </submittedName>
</protein>
<gene>
    <name evidence="1" type="ORF">NEOLI_004765</name>
</gene>
<evidence type="ECO:0000313" key="2">
    <source>
        <dbReference type="Proteomes" id="UP000186594"/>
    </source>
</evidence>
<dbReference type="EMBL" id="LXFE01002602">
    <property type="protein sequence ID" value="OLL22933.1"/>
    <property type="molecule type" value="Genomic_DNA"/>
</dbReference>
<dbReference type="Proteomes" id="UP000186594">
    <property type="component" value="Unassembled WGS sequence"/>
</dbReference>
<name>A0A1U7LK14_NEOID</name>
<proteinExistence type="predicted"/>
<comment type="caution">
    <text evidence="1">The sequence shown here is derived from an EMBL/GenBank/DDBJ whole genome shotgun (WGS) entry which is preliminary data.</text>
</comment>
<evidence type="ECO:0000313" key="1">
    <source>
        <dbReference type="EMBL" id="OLL22933.1"/>
    </source>
</evidence>
<reference evidence="1 2" key="1">
    <citation type="submission" date="2016-04" db="EMBL/GenBank/DDBJ databases">
        <title>Evolutionary innovation and constraint leading to complex multicellularity in the Ascomycota.</title>
        <authorList>
            <person name="Cisse O."/>
            <person name="Nguyen A."/>
            <person name="Hewitt D.A."/>
            <person name="Jedd G."/>
            <person name="Stajich J.E."/>
        </authorList>
    </citation>
    <scope>NUCLEOTIDE SEQUENCE [LARGE SCALE GENOMIC DNA]</scope>
    <source>
        <strain evidence="1 2">DAH-3</strain>
    </source>
</reference>
<accession>A0A1U7LK14</accession>